<dbReference type="RefSeq" id="WP_183439919.1">
    <property type="nucleotide sequence ID" value="NZ_JACHXD010000002.1"/>
</dbReference>
<gene>
    <name evidence="1" type="ORF">FHS03_001023</name>
</gene>
<reference evidence="1 2" key="1">
    <citation type="submission" date="2020-08" db="EMBL/GenBank/DDBJ databases">
        <title>Genomic Encyclopedia of Type Strains, Phase III (KMG-III): the genomes of soil and plant-associated and newly described type strains.</title>
        <authorList>
            <person name="Whitman W."/>
        </authorList>
    </citation>
    <scope>NUCLEOTIDE SEQUENCE [LARGE SCALE GENOMIC DNA]</scope>
    <source>
        <strain evidence="1 2">CECT 8897</strain>
    </source>
</reference>
<evidence type="ECO:0000313" key="2">
    <source>
        <dbReference type="Proteomes" id="UP000541535"/>
    </source>
</evidence>
<dbReference type="Proteomes" id="UP000541535">
    <property type="component" value="Unassembled WGS sequence"/>
</dbReference>
<comment type="caution">
    <text evidence="1">The sequence shown here is derived from an EMBL/GenBank/DDBJ whole genome shotgun (WGS) entry which is preliminary data.</text>
</comment>
<evidence type="ECO:0000313" key="1">
    <source>
        <dbReference type="EMBL" id="MBB3117997.1"/>
    </source>
</evidence>
<proteinExistence type="predicted"/>
<keyword evidence="2" id="KW-1185">Reference proteome</keyword>
<name>A0A7W5FSW0_9BURK</name>
<accession>A0A7W5FSW0</accession>
<sequence length="177" mass="19260">MMSQNLFTPWLACCTSALSMLNEARQQLPAGQAQCAHFLKTLLDADKQRQQLQAEAVTSWLHLQAGLLQPLLSGYGPRQWAEFQAGWSAQQEESWQAFSERGAMYCADLRKTQTQDEATMVLGGALTDMGARLKEDAEQAFTLLNSASAAAGILSTKVLDQLIGRVAPASAETPRGE</sequence>
<dbReference type="EMBL" id="JACHXD010000002">
    <property type="protein sequence ID" value="MBB3117997.1"/>
    <property type="molecule type" value="Genomic_DNA"/>
</dbReference>
<protein>
    <submittedName>
        <fullName evidence="1">Uncharacterized protein</fullName>
    </submittedName>
</protein>
<organism evidence="1 2">
    <name type="scientific">Pseudoduganella violacea</name>
    <dbReference type="NCBI Taxonomy" id="1715466"/>
    <lineage>
        <taxon>Bacteria</taxon>
        <taxon>Pseudomonadati</taxon>
        <taxon>Pseudomonadota</taxon>
        <taxon>Betaproteobacteria</taxon>
        <taxon>Burkholderiales</taxon>
        <taxon>Oxalobacteraceae</taxon>
        <taxon>Telluria group</taxon>
        <taxon>Pseudoduganella</taxon>
    </lineage>
</organism>
<dbReference type="AlphaFoldDB" id="A0A7W5FSW0"/>